<keyword evidence="2" id="KW-0812">Transmembrane</keyword>
<accession>A0A5E7STQ0</accession>
<dbReference type="AlphaFoldDB" id="A0A5E7STQ0"/>
<feature type="compositionally biased region" description="Pro residues" evidence="1">
    <location>
        <begin position="222"/>
        <end position="236"/>
    </location>
</feature>
<protein>
    <submittedName>
        <fullName evidence="3">Uncharacterized protein</fullName>
    </submittedName>
</protein>
<dbReference type="EMBL" id="CABVIY010000004">
    <property type="protein sequence ID" value="VVP90102.1"/>
    <property type="molecule type" value="Genomic_DNA"/>
</dbReference>
<reference evidence="3 4" key="1">
    <citation type="submission" date="2019-09" db="EMBL/GenBank/DDBJ databases">
        <authorList>
            <person name="Chandra G."/>
            <person name="Truman W A."/>
        </authorList>
    </citation>
    <scope>NUCLEOTIDE SEQUENCE [LARGE SCALE GENOMIC DNA]</scope>
    <source>
        <strain evidence="3">PS918</strain>
    </source>
</reference>
<organism evidence="3 4">
    <name type="scientific">Pseudomonas fluorescens</name>
    <dbReference type="NCBI Taxonomy" id="294"/>
    <lineage>
        <taxon>Bacteria</taxon>
        <taxon>Pseudomonadati</taxon>
        <taxon>Pseudomonadota</taxon>
        <taxon>Gammaproteobacteria</taxon>
        <taxon>Pseudomonadales</taxon>
        <taxon>Pseudomonadaceae</taxon>
        <taxon>Pseudomonas</taxon>
    </lineage>
</organism>
<evidence type="ECO:0000313" key="3">
    <source>
        <dbReference type="EMBL" id="VVP90102.1"/>
    </source>
</evidence>
<feature type="transmembrane region" description="Helical" evidence="2">
    <location>
        <begin position="15"/>
        <end position="37"/>
    </location>
</feature>
<keyword evidence="2" id="KW-0472">Membrane</keyword>
<evidence type="ECO:0000313" key="4">
    <source>
        <dbReference type="Proteomes" id="UP000326611"/>
    </source>
</evidence>
<dbReference type="OrthoDB" id="7064750at2"/>
<evidence type="ECO:0000256" key="2">
    <source>
        <dbReference type="SAM" id="Phobius"/>
    </source>
</evidence>
<gene>
    <name evidence="3" type="ORF">PS918_03149</name>
</gene>
<sequence>MRKIQRMPLENLDNLLKILALVGAVGSFGVGLWQWTVKEDKDRQQRKDEYTKSEENRRLEATKPFLERQLKLYTEVSQVAAKIATQESAETSGEIQSRFWALYWGELALVENESVEAAMKKMGDAIKDKCPKHYLEQKSLELAHAMRASLDRSWGINAWASPDTASSRDLDKRVFHEPPGASQTGPSKSVGILTGVLESKFGKYQVIKCELPAFEFLKDDPSPSPTSAPTPTPTPILTPATKD</sequence>
<keyword evidence="2" id="KW-1133">Transmembrane helix</keyword>
<dbReference type="Proteomes" id="UP000326611">
    <property type="component" value="Unassembled WGS sequence"/>
</dbReference>
<name>A0A5E7STQ0_PSEFL</name>
<feature type="region of interest" description="Disordered" evidence="1">
    <location>
        <begin position="218"/>
        <end position="243"/>
    </location>
</feature>
<evidence type="ECO:0000256" key="1">
    <source>
        <dbReference type="SAM" id="MobiDB-lite"/>
    </source>
</evidence>
<dbReference type="RefSeq" id="WP_150771184.1">
    <property type="nucleotide sequence ID" value="NZ_CABVIY010000004.1"/>
</dbReference>
<proteinExistence type="predicted"/>